<protein>
    <submittedName>
        <fullName evidence="1">Serine protease</fullName>
    </submittedName>
</protein>
<dbReference type="EMBL" id="JBEZAM010000086">
    <property type="protein sequence ID" value="MEU7297925.1"/>
    <property type="molecule type" value="Genomic_DNA"/>
</dbReference>
<sequence>MTESWAPGILNVAESITPDIPRIRAILDQLGIRNVDYEDPADYVPSAIANALGRGKLVAFQAALAKADLITDGPVDIGRKLFERLAELHSFVAPAHTPVDARVAARRLLLTSDLVCRIDAGRRHGTGLLVAPTLVATAAHLVSDLVDDTGPGPASPRVGSASRIRVIFGDMTDQLDEAPPTRLTPTTAPLAASWLAFYSPPTAEETVGDGFVLDSVADIGEDGPWDLAILRLADARPFRPRPPCEDLPQGPFQIHVLHHPDDGRGGVLPLLWSVGTVDRPLGSPPVRLLHSANTSGGSSGAPVFDAEFRVVGLHQAGLEERPATGGAAFNRAVPMSPWSSKLASLELPETAPSVTTVEKLDRQGNPVTRTVIGRLGTLERIWRGHSPDATAPERLIAVVGEPGLGLRFTHHLVHTVVTRYGGAYAVIDVANCQRDDATSFADKVAGAFAAATAAHPTTGLTTRQREVRSRTAPALSGTLKAVAGTGEAWLVLEGFDSTGARPSAAVVDLVRQLILELPESSGVRLVLAGWQETLPSEFAPSIEFLEGPSVEDIARTFVPPDPSPKVLAALVPLVQNALGADEPSLRGACPYLVAEHARARMAGHVGPLIQAMVDERGDAS</sequence>
<dbReference type="Pfam" id="PF13365">
    <property type="entry name" value="Trypsin_2"/>
    <property type="match status" value="1"/>
</dbReference>
<dbReference type="InterPro" id="IPR009003">
    <property type="entry name" value="Peptidase_S1_PA"/>
</dbReference>
<keyword evidence="1" id="KW-0645">Protease</keyword>
<dbReference type="Proteomes" id="UP001551210">
    <property type="component" value="Unassembled WGS sequence"/>
</dbReference>
<evidence type="ECO:0000313" key="1">
    <source>
        <dbReference type="EMBL" id="MEU7297925.1"/>
    </source>
</evidence>
<name>A0ABV3D625_STREX</name>
<keyword evidence="2" id="KW-1185">Reference proteome</keyword>
<organism evidence="1 2">
    <name type="scientific">Streptomyces exfoliatus</name>
    <name type="common">Streptomyces hydrogenans</name>
    <dbReference type="NCBI Taxonomy" id="1905"/>
    <lineage>
        <taxon>Bacteria</taxon>
        <taxon>Bacillati</taxon>
        <taxon>Actinomycetota</taxon>
        <taxon>Actinomycetes</taxon>
        <taxon>Kitasatosporales</taxon>
        <taxon>Streptomycetaceae</taxon>
        <taxon>Streptomyces</taxon>
    </lineage>
</organism>
<reference evidence="1 2" key="1">
    <citation type="submission" date="2024-06" db="EMBL/GenBank/DDBJ databases">
        <title>The Natural Products Discovery Center: Release of the First 8490 Sequenced Strains for Exploring Actinobacteria Biosynthetic Diversity.</title>
        <authorList>
            <person name="Kalkreuter E."/>
            <person name="Kautsar S.A."/>
            <person name="Yang D."/>
            <person name="Bader C.D."/>
            <person name="Teijaro C.N."/>
            <person name="Fluegel L."/>
            <person name="Davis C.M."/>
            <person name="Simpson J.R."/>
            <person name="Lauterbach L."/>
            <person name="Steele A.D."/>
            <person name="Gui C."/>
            <person name="Meng S."/>
            <person name="Li G."/>
            <person name="Viehrig K."/>
            <person name="Ye F."/>
            <person name="Su P."/>
            <person name="Kiefer A.F."/>
            <person name="Nichols A."/>
            <person name="Cepeda A.J."/>
            <person name="Yan W."/>
            <person name="Fan B."/>
            <person name="Jiang Y."/>
            <person name="Adhikari A."/>
            <person name="Zheng C.-J."/>
            <person name="Schuster L."/>
            <person name="Cowan T.M."/>
            <person name="Smanski M.J."/>
            <person name="Chevrette M.G."/>
            <person name="De Carvalho L.P.S."/>
            <person name="Shen B."/>
        </authorList>
    </citation>
    <scope>NUCLEOTIDE SEQUENCE [LARGE SCALE GENOMIC DNA]</scope>
    <source>
        <strain evidence="1 2">NPDC045705</strain>
    </source>
</reference>
<dbReference type="GO" id="GO:0008233">
    <property type="term" value="F:peptidase activity"/>
    <property type="evidence" value="ECO:0007669"/>
    <property type="project" value="UniProtKB-KW"/>
</dbReference>
<dbReference type="Gene3D" id="2.40.10.10">
    <property type="entry name" value="Trypsin-like serine proteases"/>
    <property type="match status" value="1"/>
</dbReference>
<keyword evidence="1" id="KW-0378">Hydrolase</keyword>
<evidence type="ECO:0000313" key="2">
    <source>
        <dbReference type="Proteomes" id="UP001551210"/>
    </source>
</evidence>
<accession>A0ABV3D625</accession>
<dbReference type="SUPFAM" id="SSF50494">
    <property type="entry name" value="Trypsin-like serine proteases"/>
    <property type="match status" value="1"/>
</dbReference>
<proteinExistence type="predicted"/>
<dbReference type="InterPro" id="IPR043504">
    <property type="entry name" value="Peptidase_S1_PA_chymotrypsin"/>
</dbReference>
<dbReference type="RefSeq" id="WP_359216136.1">
    <property type="nucleotide sequence ID" value="NZ_JBEZAM010000086.1"/>
</dbReference>
<gene>
    <name evidence="1" type="ORF">AB0A76_32805</name>
</gene>
<dbReference type="GO" id="GO:0006508">
    <property type="term" value="P:proteolysis"/>
    <property type="evidence" value="ECO:0007669"/>
    <property type="project" value="UniProtKB-KW"/>
</dbReference>
<comment type="caution">
    <text evidence="1">The sequence shown here is derived from an EMBL/GenBank/DDBJ whole genome shotgun (WGS) entry which is preliminary data.</text>
</comment>